<dbReference type="RefSeq" id="WP_123742886.1">
    <property type="nucleotide sequence ID" value="NZ_RJKM01000001.1"/>
</dbReference>
<evidence type="ECO:0000256" key="1">
    <source>
        <dbReference type="SAM" id="MobiDB-lite"/>
    </source>
</evidence>
<dbReference type="Pfam" id="PF13374">
    <property type="entry name" value="TPR_10"/>
    <property type="match status" value="1"/>
</dbReference>
<dbReference type="SUPFAM" id="SSF48452">
    <property type="entry name" value="TPR-like"/>
    <property type="match status" value="1"/>
</dbReference>
<dbReference type="Gene3D" id="1.25.40.10">
    <property type="entry name" value="Tetratricopeptide repeat domain"/>
    <property type="match status" value="2"/>
</dbReference>
<dbReference type="AlphaFoldDB" id="A0A3N1H3D6"/>
<feature type="compositionally biased region" description="Basic and acidic residues" evidence="1">
    <location>
        <begin position="324"/>
        <end position="334"/>
    </location>
</feature>
<protein>
    <submittedName>
        <fullName evidence="2">Tetratricopeptide repeat protein</fullName>
    </submittedName>
</protein>
<keyword evidence="3" id="KW-1185">Reference proteome</keyword>
<organism evidence="2 3">
    <name type="scientific">Saccharothrix texasensis</name>
    <dbReference type="NCBI Taxonomy" id="103734"/>
    <lineage>
        <taxon>Bacteria</taxon>
        <taxon>Bacillati</taxon>
        <taxon>Actinomycetota</taxon>
        <taxon>Actinomycetes</taxon>
        <taxon>Pseudonocardiales</taxon>
        <taxon>Pseudonocardiaceae</taxon>
        <taxon>Saccharothrix</taxon>
    </lineage>
</organism>
<name>A0A3N1H3D6_9PSEU</name>
<evidence type="ECO:0000313" key="2">
    <source>
        <dbReference type="EMBL" id="ROP37020.1"/>
    </source>
</evidence>
<dbReference type="Proteomes" id="UP000268727">
    <property type="component" value="Unassembled WGS sequence"/>
</dbReference>
<reference evidence="2 3" key="1">
    <citation type="submission" date="2018-11" db="EMBL/GenBank/DDBJ databases">
        <title>Sequencing the genomes of 1000 actinobacteria strains.</title>
        <authorList>
            <person name="Klenk H.-P."/>
        </authorList>
    </citation>
    <scope>NUCLEOTIDE SEQUENCE [LARGE SCALE GENOMIC DNA]</scope>
    <source>
        <strain evidence="2 3">DSM 44231</strain>
    </source>
</reference>
<feature type="region of interest" description="Disordered" evidence="1">
    <location>
        <begin position="301"/>
        <end position="334"/>
    </location>
</feature>
<evidence type="ECO:0000313" key="3">
    <source>
        <dbReference type="Proteomes" id="UP000268727"/>
    </source>
</evidence>
<dbReference type="InterPro" id="IPR011990">
    <property type="entry name" value="TPR-like_helical_dom_sf"/>
</dbReference>
<accession>A0A3N1H3D6</accession>
<gene>
    <name evidence="2" type="ORF">EDD40_2304</name>
</gene>
<proteinExistence type="predicted"/>
<sequence>MDRKRRDERNERVGPARWRLREGDSAVIAGRFPEAADQYAVAVYELDGLDRRDHEVAVLLAQALAGHGRMDVELGNPHRALQTLTTALDLVEQAEPNGLLHANALASLGCALRDTGALDDAVVAFNGALAIQRAADRTGETVIRTLNDLSRAFRSLGEGRDAERAAREAVELAERIAPGGLAAAVSHHALRQALDDLGRADEAEAHLVRGIDLLLRHAPDASVTADAVDRWCEVLLAREGPHDALPGIDRHLAVIEPRAPGAPVVGVLRLWRGVGLAAIGSDEADTEALREFDTAERVLSGRPDQAERASRARTGRTRLLAWHQHPESAERPTF</sequence>
<dbReference type="EMBL" id="RJKM01000001">
    <property type="protein sequence ID" value="ROP37020.1"/>
    <property type="molecule type" value="Genomic_DNA"/>
</dbReference>
<comment type="caution">
    <text evidence="2">The sequence shown here is derived from an EMBL/GenBank/DDBJ whole genome shotgun (WGS) entry which is preliminary data.</text>
</comment>
<dbReference type="OrthoDB" id="3669845at2"/>